<dbReference type="Proteomes" id="UP000677228">
    <property type="component" value="Unassembled WGS sequence"/>
</dbReference>
<dbReference type="Pfam" id="PF14931">
    <property type="entry name" value="IFT20"/>
    <property type="match status" value="1"/>
</dbReference>
<dbReference type="GO" id="GO:0030030">
    <property type="term" value="P:cell projection organization"/>
    <property type="evidence" value="ECO:0007669"/>
    <property type="project" value="UniProtKB-KW"/>
</dbReference>
<feature type="domain" description="Tectonic-1-3" evidence="2">
    <location>
        <begin position="220"/>
        <end position="395"/>
    </location>
</feature>
<evidence type="ECO:0000313" key="5">
    <source>
        <dbReference type="Proteomes" id="UP000682733"/>
    </source>
</evidence>
<dbReference type="Proteomes" id="UP000682733">
    <property type="component" value="Unassembled WGS sequence"/>
</dbReference>
<dbReference type="PANTHER" id="PTHR14611">
    <property type="entry name" value="TECTONIC FAMILY MEMBER"/>
    <property type="match status" value="1"/>
</dbReference>
<dbReference type="EMBL" id="CAJNOK010004799">
    <property type="protein sequence ID" value="CAF0950219.1"/>
    <property type="molecule type" value="Genomic_DNA"/>
</dbReference>
<dbReference type="AlphaFoldDB" id="A0A8S2I9L6"/>
<proteinExistence type="predicted"/>
<feature type="domain" description="Tectonic-1-3" evidence="2">
    <location>
        <begin position="409"/>
        <end position="552"/>
    </location>
</feature>
<reference evidence="4" key="1">
    <citation type="submission" date="2021-02" db="EMBL/GenBank/DDBJ databases">
        <authorList>
            <person name="Nowell W R."/>
        </authorList>
    </citation>
    <scope>NUCLEOTIDE SEQUENCE</scope>
</reference>
<dbReference type="InterPro" id="IPR028172">
    <property type="entry name" value="FT20"/>
</dbReference>
<accession>A0A8S2I9L6</accession>
<feature type="coiled-coil region" evidence="1">
    <location>
        <begin position="90"/>
        <end position="131"/>
    </location>
</feature>
<dbReference type="InterPro" id="IPR011677">
    <property type="entry name" value="TCTN1-3_dom"/>
</dbReference>
<gene>
    <name evidence="3" type="ORF">OVA965_LOCUS12114</name>
    <name evidence="4" type="ORF">TMI583_LOCUS12118</name>
</gene>
<evidence type="ECO:0000313" key="4">
    <source>
        <dbReference type="EMBL" id="CAF3724456.1"/>
    </source>
</evidence>
<keyword evidence="1" id="KW-0175">Coiled coil</keyword>
<dbReference type="InterPro" id="IPR040354">
    <property type="entry name" value="TCTN1-3"/>
</dbReference>
<evidence type="ECO:0000313" key="3">
    <source>
        <dbReference type="EMBL" id="CAF0950219.1"/>
    </source>
</evidence>
<dbReference type="EMBL" id="CAJOBA010004804">
    <property type="protein sequence ID" value="CAF3724456.1"/>
    <property type="molecule type" value="Genomic_DNA"/>
</dbReference>
<dbReference type="PANTHER" id="PTHR14611:SF2">
    <property type="entry name" value="TECTONIC"/>
    <property type="match status" value="1"/>
</dbReference>
<evidence type="ECO:0000259" key="2">
    <source>
        <dbReference type="Pfam" id="PF07773"/>
    </source>
</evidence>
<comment type="caution">
    <text evidence="4">The sequence shown here is derived from an EMBL/GenBank/DDBJ whole genome shotgun (WGS) entry which is preliminary data.</text>
</comment>
<name>A0A8S2I9L6_9BILA</name>
<evidence type="ECO:0000256" key="1">
    <source>
        <dbReference type="SAM" id="Coils"/>
    </source>
</evidence>
<sequence>MVEEAFASFGLFIDDENKIRIIEPEKVTDSAELRDECKDFIENVLEFKKIVDTLIEKTEQYSKHVEEARLKSIGAKNMLKSAAKYREFEKQQLQALIKEKMVELDRLRSEYESLQKTEREQSEKIEHLSLKAYVYNYGSSQSAPISSSAQINCYKDNSIFYSNSPYVIQKMGELICVDSAKFTDYSYYKQPQNQTLDPTSFIRLLNINSSVILPDNSVSSYEIGSPLWIYVGVNSSQNASLLRLPQSLVDNQCGGTQPISKLQCLLVLNYISNFYYFYSCLLAYMNDFSSTCLQAVTSTTCTTNTLLDASQFNGICIVKTPPNWINCTSSINIGNYVAPTASATLCNNVLEQLTITIQYLNPGGVVNINVVAVLVNVTLPSTSPLVQTYNVRFVKDLNTTSVSNSENPGYSQGSPILAGIKGSNITLTDSFTYIQASSGGSCDDVDPVSIKFGENILSTCQLALSINASEQFVIGAYGNSSVDNANDWLPVFYCTSSEGQTENPVCDTGYQPPNPNSPCITRLDIQIAYANIGSITNPQPVLGAVVFHYQINRVN</sequence>
<organism evidence="4 5">
    <name type="scientific">Didymodactylos carnosus</name>
    <dbReference type="NCBI Taxonomy" id="1234261"/>
    <lineage>
        <taxon>Eukaryota</taxon>
        <taxon>Metazoa</taxon>
        <taxon>Spiralia</taxon>
        <taxon>Gnathifera</taxon>
        <taxon>Rotifera</taxon>
        <taxon>Eurotatoria</taxon>
        <taxon>Bdelloidea</taxon>
        <taxon>Philodinida</taxon>
        <taxon>Philodinidae</taxon>
        <taxon>Didymodactylos</taxon>
    </lineage>
</organism>
<protein>
    <recommendedName>
        <fullName evidence="2">Tectonic-1-3 domain-containing protein</fullName>
    </recommendedName>
</protein>
<dbReference type="Pfam" id="PF07773">
    <property type="entry name" value="TCTN_DUF1619"/>
    <property type="match status" value="2"/>
</dbReference>